<dbReference type="STRING" id="403673.A0A177W831"/>
<feature type="region of interest" description="Disordered" evidence="2">
    <location>
        <begin position="175"/>
        <end position="209"/>
    </location>
</feature>
<accession>A0A177W831</accession>
<dbReference type="PANTHER" id="PTHR15885:SF1">
    <property type="entry name" value="COILED-COIL DOMAIN-CONTAINING PROTEIN 174"/>
    <property type="match status" value="1"/>
</dbReference>
<protein>
    <submittedName>
        <fullName evidence="3">Uncharacterized protein</fullName>
    </submittedName>
</protein>
<dbReference type="GO" id="GO:0005634">
    <property type="term" value="C:nucleus"/>
    <property type="evidence" value="ECO:0007669"/>
    <property type="project" value="TreeGrafter"/>
</dbReference>
<feature type="compositionally biased region" description="Low complexity" evidence="2">
    <location>
        <begin position="175"/>
        <end position="190"/>
    </location>
</feature>
<dbReference type="OrthoDB" id="333551at2759"/>
<reference evidence="3 4" key="1">
    <citation type="submission" date="2006-10" db="EMBL/GenBank/DDBJ databases">
        <title>The Genome Sequence of Batrachochytrium dendrobatidis JEL423.</title>
        <authorList>
            <consortium name="The Broad Institute Genome Sequencing Platform"/>
            <person name="Birren B."/>
            <person name="Lander E."/>
            <person name="Galagan J."/>
            <person name="Cuomo C."/>
            <person name="Devon K."/>
            <person name="Jaffe D."/>
            <person name="Butler J."/>
            <person name="Alvarez P."/>
            <person name="Gnerre S."/>
            <person name="Grabherr M."/>
            <person name="Kleber M."/>
            <person name="Mauceli E."/>
            <person name="Brockman W."/>
            <person name="Young S."/>
            <person name="LaButti K."/>
            <person name="Sykes S."/>
            <person name="DeCaprio D."/>
            <person name="Crawford M."/>
            <person name="Koehrsen M."/>
            <person name="Engels R."/>
            <person name="Montgomery P."/>
            <person name="Pearson M."/>
            <person name="Howarth C."/>
            <person name="Larson L."/>
            <person name="White J."/>
            <person name="O'Leary S."/>
            <person name="Kodira C."/>
            <person name="Zeng Q."/>
            <person name="Yandava C."/>
            <person name="Alvarado L."/>
            <person name="Longcore J."/>
            <person name="James T."/>
        </authorList>
    </citation>
    <scope>NUCLEOTIDE SEQUENCE [LARGE SCALE GENOMIC DNA]</scope>
    <source>
        <strain evidence="3 4">JEL423</strain>
    </source>
</reference>
<organism evidence="3 4">
    <name type="scientific">Batrachochytrium dendrobatidis (strain JEL423)</name>
    <dbReference type="NCBI Taxonomy" id="403673"/>
    <lineage>
        <taxon>Eukaryota</taxon>
        <taxon>Fungi</taxon>
        <taxon>Fungi incertae sedis</taxon>
        <taxon>Chytridiomycota</taxon>
        <taxon>Chytridiomycota incertae sedis</taxon>
        <taxon>Chytridiomycetes</taxon>
        <taxon>Rhizophydiales</taxon>
        <taxon>Rhizophydiales incertae sedis</taxon>
        <taxon>Batrachochytrium</taxon>
    </lineage>
</organism>
<dbReference type="AlphaFoldDB" id="A0A177W831"/>
<evidence type="ECO:0000256" key="1">
    <source>
        <dbReference type="ARBA" id="ARBA00023054"/>
    </source>
</evidence>
<dbReference type="InterPro" id="IPR025066">
    <property type="entry name" value="CCDC174-like"/>
</dbReference>
<gene>
    <name evidence="3" type="ORF">BDEG_20460</name>
</gene>
<evidence type="ECO:0000313" key="4">
    <source>
        <dbReference type="Proteomes" id="UP000077115"/>
    </source>
</evidence>
<evidence type="ECO:0000256" key="2">
    <source>
        <dbReference type="SAM" id="MobiDB-lite"/>
    </source>
</evidence>
<proteinExistence type="predicted"/>
<dbReference type="PANTHER" id="PTHR15885">
    <property type="entry name" value="COILED-COIL DOMAIN-CONTAINING PROTEIN 174"/>
    <property type="match status" value="1"/>
</dbReference>
<feature type="compositionally biased region" description="Polar residues" evidence="2">
    <location>
        <begin position="300"/>
        <end position="317"/>
    </location>
</feature>
<sequence>MDSLRNSVLGQAHKKEIRVSASSVIDLKAELIFKQEQYDRDKKRLGVHSSTNSISTANLTRLKNIPKIVKNKGVADRAQKDDAQISEEHPTLEASWVALQRKTKLYEQKQQDLEPNDEEGLVDFLVKNIPENDDIRVDNQDVSDPKWVQVTDEFGRTRIVRKKEADLMGLGRFVKASSSQNESSKSNHASGDNLDEHERQEWENASNTNIVNKHYDTTLERRTMGVGFYHLSQDETARQKQLLDLKNIRSQTETTRHTSQALKEKRKSRTDDRRALLLARAEKRKRGTGNLEAFQESKDGSNTTDVQSGRADLSNTDEYGAEDVDSFLCSVISS</sequence>
<reference evidence="3 4" key="2">
    <citation type="submission" date="2016-05" db="EMBL/GenBank/DDBJ databases">
        <title>Lineage-specific infection strategies underlie the spectrum of fungal disease in amphibians.</title>
        <authorList>
            <person name="Cuomo C.A."/>
            <person name="Farrer R.A."/>
            <person name="James T."/>
            <person name="Longcore J."/>
            <person name="Birren B."/>
        </authorList>
    </citation>
    <scope>NUCLEOTIDE SEQUENCE [LARGE SCALE GENOMIC DNA]</scope>
    <source>
        <strain evidence="3 4">JEL423</strain>
    </source>
</reference>
<dbReference type="EMBL" id="DS022300">
    <property type="protein sequence ID" value="OAJ36268.1"/>
    <property type="molecule type" value="Genomic_DNA"/>
</dbReference>
<evidence type="ECO:0000313" key="3">
    <source>
        <dbReference type="EMBL" id="OAJ36268.1"/>
    </source>
</evidence>
<dbReference type="VEuPathDB" id="FungiDB:BDEG_20460"/>
<dbReference type="Proteomes" id="UP000077115">
    <property type="component" value="Unassembled WGS sequence"/>
</dbReference>
<keyword evidence="1" id="KW-0175">Coiled coil</keyword>
<feature type="region of interest" description="Disordered" evidence="2">
    <location>
        <begin position="249"/>
        <end position="317"/>
    </location>
</feature>
<dbReference type="Pfam" id="PF13300">
    <property type="entry name" value="DUF4078"/>
    <property type="match status" value="1"/>
</dbReference>
<name>A0A177W831_BATDL</name>
<feature type="compositionally biased region" description="Polar residues" evidence="2">
    <location>
        <begin position="249"/>
        <end position="261"/>
    </location>
</feature>